<keyword evidence="4 5" id="KW-0472">Membrane</keyword>
<comment type="subcellular location">
    <subcellularLocation>
        <location evidence="1">Membrane</location>
    </subcellularLocation>
</comment>
<evidence type="ECO:0000256" key="4">
    <source>
        <dbReference type="ARBA" id="ARBA00023136"/>
    </source>
</evidence>
<name>A0A6G1HAV6_9PEZI</name>
<evidence type="ECO:0000256" key="2">
    <source>
        <dbReference type="ARBA" id="ARBA00022692"/>
    </source>
</evidence>
<organism evidence="6 7">
    <name type="scientific">Aulographum hederae CBS 113979</name>
    <dbReference type="NCBI Taxonomy" id="1176131"/>
    <lineage>
        <taxon>Eukaryota</taxon>
        <taxon>Fungi</taxon>
        <taxon>Dikarya</taxon>
        <taxon>Ascomycota</taxon>
        <taxon>Pezizomycotina</taxon>
        <taxon>Dothideomycetes</taxon>
        <taxon>Pleosporomycetidae</taxon>
        <taxon>Aulographales</taxon>
        <taxon>Aulographaceae</taxon>
    </lineage>
</organism>
<evidence type="ECO:0000313" key="7">
    <source>
        <dbReference type="Proteomes" id="UP000800041"/>
    </source>
</evidence>
<sequence>MFCLRSWIPILFFLTNASPIYLLLFISATYSLNRPCVYCSLLLAILVLSLFDFNSNWFEPHWMTAKSLSSSVDSSSASSGSNNSSASAGAGSGGDTTPGIPAFDAVSNTISILAAAANSTAGVMVDVAADAVKQRFGAASPAGGSGIAEGVKSAVVKREWRVPHLDVLIRL</sequence>
<reference evidence="6" key="1">
    <citation type="journal article" date="2020" name="Stud. Mycol.">
        <title>101 Dothideomycetes genomes: a test case for predicting lifestyles and emergence of pathogens.</title>
        <authorList>
            <person name="Haridas S."/>
            <person name="Albert R."/>
            <person name="Binder M."/>
            <person name="Bloem J."/>
            <person name="Labutti K."/>
            <person name="Salamov A."/>
            <person name="Andreopoulos B."/>
            <person name="Baker S."/>
            <person name="Barry K."/>
            <person name="Bills G."/>
            <person name="Bluhm B."/>
            <person name="Cannon C."/>
            <person name="Castanera R."/>
            <person name="Culley D."/>
            <person name="Daum C."/>
            <person name="Ezra D."/>
            <person name="Gonzalez J."/>
            <person name="Henrissat B."/>
            <person name="Kuo A."/>
            <person name="Liang C."/>
            <person name="Lipzen A."/>
            <person name="Lutzoni F."/>
            <person name="Magnuson J."/>
            <person name="Mondo S."/>
            <person name="Nolan M."/>
            <person name="Ohm R."/>
            <person name="Pangilinan J."/>
            <person name="Park H.-J."/>
            <person name="Ramirez L."/>
            <person name="Alfaro M."/>
            <person name="Sun H."/>
            <person name="Tritt A."/>
            <person name="Yoshinaga Y."/>
            <person name="Zwiers L.-H."/>
            <person name="Turgeon B."/>
            <person name="Goodwin S."/>
            <person name="Spatafora J."/>
            <person name="Crous P."/>
            <person name="Grigoriev I."/>
        </authorList>
    </citation>
    <scope>NUCLEOTIDE SEQUENCE</scope>
    <source>
        <strain evidence="6">CBS 113979</strain>
    </source>
</reference>
<dbReference type="OrthoDB" id="5563033at2759"/>
<dbReference type="SMART" id="SM01396">
    <property type="entry name" value="BC10"/>
    <property type="match status" value="1"/>
</dbReference>
<dbReference type="EMBL" id="ML977143">
    <property type="protein sequence ID" value="KAF1990149.1"/>
    <property type="molecule type" value="Genomic_DNA"/>
</dbReference>
<evidence type="ECO:0000256" key="5">
    <source>
        <dbReference type="SAM" id="Phobius"/>
    </source>
</evidence>
<dbReference type="InterPro" id="IPR009598">
    <property type="entry name" value="BCALP"/>
</dbReference>
<dbReference type="Pfam" id="PF06726">
    <property type="entry name" value="BC10"/>
    <property type="match status" value="1"/>
</dbReference>
<proteinExistence type="predicted"/>
<keyword evidence="3 5" id="KW-1133">Transmembrane helix</keyword>
<keyword evidence="2 5" id="KW-0812">Transmembrane</keyword>
<accession>A0A6G1HAV6</accession>
<keyword evidence="7" id="KW-1185">Reference proteome</keyword>
<dbReference type="PANTHER" id="PTHR13259:SF1">
    <property type="entry name" value="BLADDER CANCER-ASSOCIATED PROTEIN"/>
    <property type="match status" value="1"/>
</dbReference>
<protein>
    <submittedName>
        <fullName evidence="6">Uncharacterized protein</fullName>
    </submittedName>
</protein>
<feature type="transmembrane region" description="Helical" evidence="5">
    <location>
        <begin position="7"/>
        <end position="26"/>
    </location>
</feature>
<gene>
    <name evidence="6" type="ORF">K402DRAFT_444593</name>
</gene>
<evidence type="ECO:0000256" key="1">
    <source>
        <dbReference type="ARBA" id="ARBA00004370"/>
    </source>
</evidence>
<dbReference type="PANTHER" id="PTHR13259">
    <property type="entry name" value="BLADDER CANCER 10 KD PROTEIN HOMOLOG"/>
    <property type="match status" value="1"/>
</dbReference>
<evidence type="ECO:0000256" key="3">
    <source>
        <dbReference type="ARBA" id="ARBA00022989"/>
    </source>
</evidence>
<dbReference type="GO" id="GO:0016020">
    <property type="term" value="C:membrane"/>
    <property type="evidence" value="ECO:0007669"/>
    <property type="project" value="UniProtKB-SubCell"/>
</dbReference>
<dbReference type="AlphaFoldDB" id="A0A6G1HAV6"/>
<feature type="transmembrane region" description="Helical" evidence="5">
    <location>
        <begin position="32"/>
        <end position="53"/>
    </location>
</feature>
<evidence type="ECO:0000313" key="6">
    <source>
        <dbReference type="EMBL" id="KAF1990149.1"/>
    </source>
</evidence>
<dbReference type="Proteomes" id="UP000800041">
    <property type="component" value="Unassembled WGS sequence"/>
</dbReference>